<organism evidence="1 2">
    <name type="scientific">Nonlabens xylanidelens</name>
    <dbReference type="NCBI Taxonomy" id="191564"/>
    <lineage>
        <taxon>Bacteria</taxon>
        <taxon>Pseudomonadati</taxon>
        <taxon>Bacteroidota</taxon>
        <taxon>Flavobacteriia</taxon>
        <taxon>Flavobacteriales</taxon>
        <taxon>Flavobacteriaceae</taxon>
        <taxon>Nonlabens</taxon>
    </lineage>
</organism>
<evidence type="ECO:0000313" key="1">
    <source>
        <dbReference type="EMBL" id="PPK95061.1"/>
    </source>
</evidence>
<gene>
    <name evidence="1" type="ORF">LY01_01814</name>
</gene>
<dbReference type="EMBL" id="PTJE01000003">
    <property type="protein sequence ID" value="PPK95061.1"/>
    <property type="molecule type" value="Genomic_DNA"/>
</dbReference>
<keyword evidence="2" id="KW-1185">Reference proteome</keyword>
<sequence length="152" mass="17678">MSDQLYNQLTEIKPFINKGDIENNKVSKKGTYWHIDHSLQILNSICEVLEHSNPGDYQPKFSFTKFIIMKTGYIPRGKGRAPKQTLPQNIKTKEELLIELDKAEKAIKSLNTLPSNKTFRHPLFGWLNLEDTIKFMGIHTHHHIKILRDIVK</sequence>
<dbReference type="RefSeq" id="WP_104515492.1">
    <property type="nucleotide sequence ID" value="NZ_MQVW01000024.1"/>
</dbReference>
<dbReference type="SUPFAM" id="SSF109854">
    <property type="entry name" value="DinB/YfiT-like putative metalloenzymes"/>
    <property type="match status" value="1"/>
</dbReference>
<proteinExistence type="predicted"/>
<protein>
    <recommendedName>
        <fullName evidence="3">DinB family protein</fullName>
    </recommendedName>
</protein>
<reference evidence="1 2" key="1">
    <citation type="submission" date="2018-02" db="EMBL/GenBank/DDBJ databases">
        <title>Genomic Encyclopedia of Archaeal and Bacterial Type Strains, Phase II (KMG-II): from individual species to whole genera.</title>
        <authorList>
            <person name="Goeker M."/>
        </authorList>
    </citation>
    <scope>NUCLEOTIDE SEQUENCE [LARGE SCALE GENOMIC DNA]</scope>
    <source>
        <strain evidence="1 2">DSM 16809</strain>
    </source>
</reference>
<dbReference type="OrthoDB" id="981199at2"/>
<comment type="caution">
    <text evidence="1">The sequence shown here is derived from an EMBL/GenBank/DDBJ whole genome shotgun (WGS) entry which is preliminary data.</text>
</comment>
<dbReference type="AlphaFoldDB" id="A0A2S6ILK7"/>
<dbReference type="Gene3D" id="1.20.120.450">
    <property type="entry name" value="dinb family like domain"/>
    <property type="match status" value="1"/>
</dbReference>
<dbReference type="Proteomes" id="UP000239002">
    <property type="component" value="Unassembled WGS sequence"/>
</dbReference>
<accession>A0A2S6ILK7</accession>
<evidence type="ECO:0008006" key="3">
    <source>
        <dbReference type="Google" id="ProtNLM"/>
    </source>
</evidence>
<dbReference type="InterPro" id="IPR034660">
    <property type="entry name" value="DinB/YfiT-like"/>
</dbReference>
<evidence type="ECO:0000313" key="2">
    <source>
        <dbReference type="Proteomes" id="UP000239002"/>
    </source>
</evidence>
<name>A0A2S6ILK7_9FLAO</name>